<dbReference type="NCBIfam" id="NF003373">
    <property type="entry name" value="PRK04447.1-6"/>
    <property type="match status" value="1"/>
</dbReference>
<dbReference type="PANTHER" id="PTHR38811">
    <property type="match status" value="1"/>
</dbReference>
<dbReference type="Pfam" id="PF02277">
    <property type="entry name" value="DBI_PRT"/>
    <property type="match status" value="1"/>
</dbReference>
<sequence>MSWQSSSVRVYTEIARGQAWLDRYRAKSPLFACVFAFTETGILPGISAAGKTPADRRKTALADAEYLLTGGRTLPRYPLPPLTAGASPAVISRAVIEGLSLPLYLFDAGLPAAIPQPALLPPATGVERLPAVPARCLTTGAAMTAQQVQELFAAGLAWGDRLADQCDYAILGECVVGGTTTALAVLLALGIAAEGRVNSSYPLCNHQRKQEVVDEGLRRWRERGGDTGPFGILQGLGDPMQVVVAGLGLALSRQCGVLLAGGTQMLAVYALLRAIAREIDYPWRPEQMVVGTTRWVAEDPSGQTVELAKTLGDVSLLATQLSFRQARFPQLRAYEAGYVKEGVGAGGCAIAASLQGWTTSSLVAAIETGFSQLLG</sequence>
<evidence type="ECO:0000313" key="2">
    <source>
        <dbReference type="EMBL" id="USR89475.1"/>
    </source>
</evidence>
<organism evidence="2 3">
    <name type="scientific">Phormidium yuhuli AB48</name>
    <dbReference type="NCBI Taxonomy" id="2940671"/>
    <lineage>
        <taxon>Bacteria</taxon>
        <taxon>Bacillati</taxon>
        <taxon>Cyanobacteriota</taxon>
        <taxon>Cyanophyceae</taxon>
        <taxon>Oscillatoriophycideae</taxon>
        <taxon>Oscillatoriales</taxon>
        <taxon>Oscillatoriaceae</taxon>
        <taxon>Phormidium</taxon>
        <taxon>Phormidium yuhuli</taxon>
    </lineage>
</organism>
<reference evidence="2" key="1">
    <citation type="submission" date="2022-06" db="EMBL/GenBank/DDBJ databases">
        <title>Genome sequence of Phormidium yuhuli AB48 isolated from an industrial photobioreactor environment.</title>
        <authorList>
            <person name="Qiu Y."/>
            <person name="Noonan A.J.C."/>
            <person name="Dofher K."/>
            <person name="Koch M."/>
            <person name="Kieft B."/>
            <person name="Lin X."/>
            <person name="Ziels R.M."/>
            <person name="Hallam S.J."/>
        </authorList>
    </citation>
    <scope>NUCLEOTIDE SEQUENCE</scope>
    <source>
        <strain evidence="2">AB48</strain>
    </source>
</reference>
<dbReference type="NCBIfam" id="TIGR00303">
    <property type="entry name" value="nicotinate mononucleotide-dependent phosphoribosyltransferase CobT"/>
    <property type="match status" value="1"/>
</dbReference>
<dbReference type="InterPro" id="IPR036087">
    <property type="entry name" value="Nict_dMeBzImd_PRibTrfase_sf"/>
</dbReference>
<dbReference type="InterPro" id="IPR002805">
    <property type="entry name" value="Nict_dMeBzImd_PRibTrfase_arc"/>
</dbReference>
<keyword evidence="3" id="KW-1185">Reference proteome</keyword>
<dbReference type="HAMAP" id="MF_01086">
    <property type="entry name" value="UPF0284"/>
    <property type="match status" value="1"/>
</dbReference>
<dbReference type="SUPFAM" id="SSF52733">
    <property type="entry name" value="Nicotinate mononucleotide:5,6-dimethylbenzimidazole phosphoribosyltransferase (CobT)"/>
    <property type="match status" value="1"/>
</dbReference>
<dbReference type="Gene3D" id="3.40.50.10210">
    <property type="match status" value="1"/>
</dbReference>
<dbReference type="PANTHER" id="PTHR38811:SF1">
    <property type="entry name" value="UPF0284 PROTEIN SLL1500"/>
    <property type="match status" value="1"/>
</dbReference>
<dbReference type="CDD" id="cd02439">
    <property type="entry name" value="DMB-PRT_CobT"/>
    <property type="match status" value="1"/>
</dbReference>
<proteinExistence type="inferred from homology"/>
<comment type="similarity">
    <text evidence="1">Belongs to the UPF0284 family.</text>
</comment>
<protein>
    <recommendedName>
        <fullName evidence="1">UPF0284 protein NEA10_11285</fullName>
    </recommendedName>
</protein>
<name>A0ABY5AJV6_9CYAN</name>
<dbReference type="InterPro" id="IPR003200">
    <property type="entry name" value="Nict_dMeBzImd_PRibTrfase"/>
</dbReference>
<gene>
    <name evidence="2" type="ORF">NEA10_11285</name>
</gene>
<accession>A0ABY5AJV6</accession>
<dbReference type="Proteomes" id="UP001056708">
    <property type="component" value="Chromosome"/>
</dbReference>
<dbReference type="EMBL" id="CP098611">
    <property type="protein sequence ID" value="USR89475.1"/>
    <property type="molecule type" value="Genomic_DNA"/>
</dbReference>
<dbReference type="RefSeq" id="WP_252660017.1">
    <property type="nucleotide sequence ID" value="NZ_CP098611.1"/>
</dbReference>
<evidence type="ECO:0000256" key="1">
    <source>
        <dbReference type="HAMAP-Rule" id="MF_01086"/>
    </source>
</evidence>
<evidence type="ECO:0000313" key="3">
    <source>
        <dbReference type="Proteomes" id="UP001056708"/>
    </source>
</evidence>